<dbReference type="RefSeq" id="WP_274163735.1">
    <property type="nucleotide sequence ID" value="NZ_JAJUBC010000006.1"/>
</dbReference>
<dbReference type="InterPro" id="IPR023614">
    <property type="entry name" value="Porin_dom_sf"/>
</dbReference>
<dbReference type="PANTHER" id="PTHR34501">
    <property type="entry name" value="PROTEIN YDDL-RELATED"/>
    <property type="match status" value="1"/>
</dbReference>
<name>A0ABT5QXV8_9GAMM</name>
<keyword evidence="3" id="KW-0472">Membrane</keyword>
<evidence type="ECO:0000259" key="5">
    <source>
        <dbReference type="Pfam" id="PF13609"/>
    </source>
</evidence>
<dbReference type="Pfam" id="PF13609">
    <property type="entry name" value="Porin_4"/>
    <property type="match status" value="1"/>
</dbReference>
<gene>
    <name evidence="6" type="ORF">LRP50_06935</name>
</gene>
<organism evidence="6 7">
    <name type="scientific">Enterovibrio gelatinilyticus</name>
    <dbReference type="NCBI Taxonomy" id="2899819"/>
    <lineage>
        <taxon>Bacteria</taxon>
        <taxon>Pseudomonadati</taxon>
        <taxon>Pseudomonadota</taxon>
        <taxon>Gammaproteobacteria</taxon>
        <taxon>Vibrionales</taxon>
        <taxon>Vibrionaceae</taxon>
        <taxon>Enterovibrio</taxon>
    </lineage>
</organism>
<proteinExistence type="predicted"/>
<dbReference type="InterPro" id="IPR033900">
    <property type="entry name" value="Gram_neg_porin_domain"/>
</dbReference>
<comment type="subcellular location">
    <subcellularLocation>
        <location evidence="1">Cell outer membrane</location>
        <topology evidence="1">Multi-pass membrane protein</topology>
    </subcellularLocation>
</comment>
<reference evidence="6" key="1">
    <citation type="submission" date="2021-12" db="EMBL/GenBank/DDBJ databases">
        <title>Enterovibrio ZSDZ35 sp. nov. and Enterovibrio ZSDZ42 sp. nov., isolated from coastal seawater in Qingdao.</title>
        <authorList>
            <person name="Zhang P."/>
        </authorList>
    </citation>
    <scope>NUCLEOTIDE SEQUENCE</scope>
    <source>
        <strain evidence="6">ZSDZ42</strain>
    </source>
</reference>
<evidence type="ECO:0000313" key="6">
    <source>
        <dbReference type="EMBL" id="MDD1792856.1"/>
    </source>
</evidence>
<dbReference type="SUPFAM" id="SSF56935">
    <property type="entry name" value="Porins"/>
    <property type="match status" value="1"/>
</dbReference>
<keyword evidence="2 4" id="KW-0732">Signal</keyword>
<evidence type="ECO:0000256" key="4">
    <source>
        <dbReference type="SAM" id="SignalP"/>
    </source>
</evidence>
<dbReference type="InterPro" id="IPR050298">
    <property type="entry name" value="Gram-neg_bact_OMP"/>
</dbReference>
<feature type="chain" id="PRO_5045683874" evidence="4">
    <location>
        <begin position="22"/>
        <end position="321"/>
    </location>
</feature>
<comment type="caution">
    <text evidence="6">The sequence shown here is derived from an EMBL/GenBank/DDBJ whole genome shotgun (WGS) entry which is preliminary data.</text>
</comment>
<feature type="signal peptide" evidence="4">
    <location>
        <begin position="1"/>
        <end position="21"/>
    </location>
</feature>
<accession>A0ABT5QXV8</accession>
<evidence type="ECO:0000256" key="2">
    <source>
        <dbReference type="ARBA" id="ARBA00022729"/>
    </source>
</evidence>
<dbReference type="Gene3D" id="2.40.160.10">
    <property type="entry name" value="Porin"/>
    <property type="match status" value="1"/>
</dbReference>
<dbReference type="PANTHER" id="PTHR34501:SF2">
    <property type="entry name" value="OUTER MEMBRANE PORIN F-RELATED"/>
    <property type="match status" value="1"/>
</dbReference>
<feature type="domain" description="Porin" evidence="5">
    <location>
        <begin position="14"/>
        <end position="306"/>
    </location>
</feature>
<evidence type="ECO:0000256" key="3">
    <source>
        <dbReference type="ARBA" id="ARBA00023136"/>
    </source>
</evidence>
<dbReference type="EMBL" id="JAJUBC010000006">
    <property type="protein sequence ID" value="MDD1792856.1"/>
    <property type="molecule type" value="Genomic_DNA"/>
</dbReference>
<keyword evidence="7" id="KW-1185">Reference proteome</keyword>
<evidence type="ECO:0000256" key="1">
    <source>
        <dbReference type="ARBA" id="ARBA00004571"/>
    </source>
</evidence>
<sequence length="321" mass="35212">MNNTFLTTAILGSLISSTSYAYTVYSTDESSLTVTGRIEARFNVSDANKLSEDGNTEPNNSFDDISRIRGNIDGNTQVTDSIKVFGYYSGEIYSDSSDSKNRYMYVGVGTSYGAFSYGQQDSSQVILTNVTDIMETFGGSASDIITGNEDELENNFVYLAQLPLNMTATVNYVRDDSKGNYSAGGSMFYSAPIGLQLGVGYVSGEQNNLDAEQYNITAAYTLGGLYIGGVYVNGEVDHTDVSGFEIATAYTVNDFIFRYVYNYRTSDFPASQRGEYSVNYNAVEGVYNVTSDFVAYAGYEFNRLDGQANDDQFQAGARYMF</sequence>
<evidence type="ECO:0000313" key="7">
    <source>
        <dbReference type="Proteomes" id="UP001149400"/>
    </source>
</evidence>
<dbReference type="Proteomes" id="UP001149400">
    <property type="component" value="Unassembled WGS sequence"/>
</dbReference>
<protein>
    <submittedName>
        <fullName evidence="6">Porin</fullName>
    </submittedName>
</protein>